<comment type="caution">
    <text evidence="4">The sequence shown here is derived from an EMBL/GenBank/DDBJ whole genome shotgun (WGS) entry which is preliminary data.</text>
</comment>
<sequence length="305" mass="31910">MKHLALRLAAAALAPLAVLNPHTAQCAPAPAPLTQLDHISIQSVGKGPTIVLIPGLASPRAVWDGVVPDLAKTHRVLVVQVNGFGGDDPRANLKPGILEGIVAEIDGFIATNKLGRASVIGHSMGGLVGMMLAHAHPGDVEKLMIVDSLPYFAVLMAPPGIDPTPAMVAPQAARMRDGVAANYGKLLSDDAVAAQTRGLAIKPDSIVTMTAWARAADARVTGQAMYEDLTTDLRPVLGTITTPMTLLYPWNAGGPTKPMADAFYRKQYAAAPNIRYVDIGDAAHMVMLDQPAAFKAAVLTFVAGK</sequence>
<dbReference type="Pfam" id="PF12697">
    <property type="entry name" value="Abhydrolase_6"/>
    <property type="match status" value="1"/>
</dbReference>
<name>A0ABQ1H7N1_9SPHN</name>
<reference evidence="5" key="1">
    <citation type="journal article" date="2019" name="Int. J. Syst. Evol. Microbiol.">
        <title>The Global Catalogue of Microorganisms (GCM) 10K type strain sequencing project: providing services to taxonomists for standard genome sequencing and annotation.</title>
        <authorList>
            <consortium name="The Broad Institute Genomics Platform"/>
            <consortium name="The Broad Institute Genome Sequencing Center for Infectious Disease"/>
            <person name="Wu L."/>
            <person name="Ma J."/>
        </authorList>
    </citation>
    <scope>NUCLEOTIDE SEQUENCE [LARGE SCALE GENOMIC DNA]</scope>
    <source>
        <strain evidence="5">CGMCC 1.10106</strain>
    </source>
</reference>
<evidence type="ECO:0000313" key="4">
    <source>
        <dbReference type="EMBL" id="GGA60981.1"/>
    </source>
</evidence>
<protein>
    <submittedName>
        <fullName evidence="4">Alpha/beta hydrolase</fullName>
    </submittedName>
</protein>
<feature type="chain" id="PRO_5047320638" evidence="2">
    <location>
        <begin position="27"/>
        <end position="305"/>
    </location>
</feature>
<dbReference type="RefSeq" id="WP_229733341.1">
    <property type="nucleotide sequence ID" value="NZ_BMDW01000030.1"/>
</dbReference>
<dbReference type="PRINTS" id="PR00111">
    <property type="entry name" value="ABHYDROLASE"/>
</dbReference>
<keyword evidence="1 4" id="KW-0378">Hydrolase</keyword>
<dbReference type="Proteomes" id="UP000618591">
    <property type="component" value="Unassembled WGS sequence"/>
</dbReference>
<dbReference type="InterPro" id="IPR029058">
    <property type="entry name" value="AB_hydrolase_fold"/>
</dbReference>
<dbReference type="GO" id="GO:0016787">
    <property type="term" value="F:hydrolase activity"/>
    <property type="evidence" value="ECO:0007669"/>
    <property type="project" value="UniProtKB-KW"/>
</dbReference>
<proteinExistence type="predicted"/>
<evidence type="ECO:0000256" key="2">
    <source>
        <dbReference type="SAM" id="SignalP"/>
    </source>
</evidence>
<dbReference type="EMBL" id="BMDW01000030">
    <property type="protein sequence ID" value="GGA60981.1"/>
    <property type="molecule type" value="Genomic_DNA"/>
</dbReference>
<dbReference type="PANTHER" id="PTHR43798:SF31">
    <property type="entry name" value="AB HYDROLASE SUPERFAMILY PROTEIN YCLE"/>
    <property type="match status" value="1"/>
</dbReference>
<evidence type="ECO:0000256" key="1">
    <source>
        <dbReference type="ARBA" id="ARBA00022801"/>
    </source>
</evidence>
<organism evidence="4 5">
    <name type="scientific">Sphingomonas psychrolutea</name>
    <dbReference type="NCBI Taxonomy" id="1259676"/>
    <lineage>
        <taxon>Bacteria</taxon>
        <taxon>Pseudomonadati</taxon>
        <taxon>Pseudomonadota</taxon>
        <taxon>Alphaproteobacteria</taxon>
        <taxon>Sphingomonadales</taxon>
        <taxon>Sphingomonadaceae</taxon>
        <taxon>Sphingomonas</taxon>
    </lineage>
</organism>
<dbReference type="SUPFAM" id="SSF53474">
    <property type="entry name" value="alpha/beta-Hydrolases"/>
    <property type="match status" value="1"/>
</dbReference>
<evidence type="ECO:0000313" key="5">
    <source>
        <dbReference type="Proteomes" id="UP000618591"/>
    </source>
</evidence>
<gene>
    <name evidence="4" type="ORF">GCM10011395_34170</name>
</gene>
<dbReference type="InterPro" id="IPR000073">
    <property type="entry name" value="AB_hydrolase_1"/>
</dbReference>
<accession>A0ABQ1H7N1</accession>
<keyword evidence="5" id="KW-1185">Reference proteome</keyword>
<dbReference type="Gene3D" id="3.40.50.1820">
    <property type="entry name" value="alpha/beta hydrolase"/>
    <property type="match status" value="1"/>
</dbReference>
<keyword evidence="2" id="KW-0732">Signal</keyword>
<dbReference type="InterPro" id="IPR050266">
    <property type="entry name" value="AB_hydrolase_sf"/>
</dbReference>
<dbReference type="PANTHER" id="PTHR43798">
    <property type="entry name" value="MONOACYLGLYCEROL LIPASE"/>
    <property type="match status" value="1"/>
</dbReference>
<feature type="signal peptide" evidence="2">
    <location>
        <begin position="1"/>
        <end position="26"/>
    </location>
</feature>
<evidence type="ECO:0000259" key="3">
    <source>
        <dbReference type="Pfam" id="PF12697"/>
    </source>
</evidence>
<feature type="domain" description="AB hydrolase-1" evidence="3">
    <location>
        <begin position="50"/>
        <end position="296"/>
    </location>
</feature>